<protein>
    <submittedName>
        <fullName evidence="1">Uncharacterized protein</fullName>
    </submittedName>
</protein>
<name>A0A1Z1D9S2_BPGO3</name>
<gene>
    <name evidence="1" type="ORF">Goe3_c07400</name>
</gene>
<dbReference type="EMBL" id="KY368640">
    <property type="protein sequence ID" value="APZ82535.1"/>
    <property type="molecule type" value="Genomic_DNA"/>
</dbReference>
<organismHost>
    <name type="scientific">Bacillus subtilis</name>
    <dbReference type="NCBI Taxonomy" id="1423"/>
</organismHost>
<reference evidence="1" key="1">
    <citation type="journal article" date="2017" name="Viruses">
        <title>Characterization of Bacillus subtilis Viruses vB_BsuM-Goe2 and vB_BsuM-Goe3.</title>
        <authorList>
            <person name="Willms I.M."/>
            <person name="Hoppert M."/>
            <person name="Hertel R."/>
        </authorList>
    </citation>
    <scope>NUCLEOTIDE SEQUENCE [LARGE SCALE GENOMIC DNA]</scope>
</reference>
<accession>A0A1Z1D9S2</accession>
<organism evidence="1 2">
    <name type="scientific">Bacillus phage vB_BsuM-Goe3</name>
    <dbReference type="NCBI Taxonomy" id="1933063"/>
    <lineage>
        <taxon>Viruses</taxon>
        <taxon>Duplodnaviria</taxon>
        <taxon>Heunggongvirae</taxon>
        <taxon>Uroviricota</taxon>
        <taxon>Caudoviricetes</taxon>
        <taxon>Herelleviridae</taxon>
        <taxon>Bastillevirinae</taxon>
        <taxon>Grisebachstrassevirus</taxon>
        <taxon>Grisebachstrassevirus goe3</taxon>
    </lineage>
</organism>
<sequence>MAEAQQPAILFNTSVATVRTDLLDTATKSMSTPALWEKSYLCPCRERATRQPNPACKRCHGRGIAFLPPRDLDILIQTQEKGVFNGDIGLVDSGTAIGTPADRESKIAFRDRITLKNVQVSQSFIFDATQRRIEKGFHMLYDVSSIDFATTVEGELTEGVDYEFDPVNNMFFPKEPLLGKNISINIQTTLRYLVSDLLKEHRYGLNSEGKRVRLPQKLLLKREDIFIDKEAFDLGVDNTEVGNMVDTKRASSVDGLNGFFRNSGAVDAP</sequence>
<evidence type="ECO:0000313" key="1">
    <source>
        <dbReference type="EMBL" id="APZ82535.1"/>
    </source>
</evidence>
<proteinExistence type="predicted"/>
<evidence type="ECO:0000313" key="2">
    <source>
        <dbReference type="Proteomes" id="UP000221795"/>
    </source>
</evidence>
<keyword evidence="2" id="KW-1185">Reference proteome</keyword>
<dbReference type="Proteomes" id="UP000221795">
    <property type="component" value="Segment"/>
</dbReference>